<reference evidence="1 2" key="1">
    <citation type="submission" date="2019-12" db="EMBL/GenBank/DDBJ databases">
        <authorList>
            <person name="Alioto T."/>
            <person name="Alioto T."/>
            <person name="Gomez Garrido J."/>
        </authorList>
    </citation>
    <scope>NUCLEOTIDE SEQUENCE [LARGE SCALE GENOMIC DNA]</scope>
</reference>
<proteinExistence type="predicted"/>
<dbReference type="OrthoDB" id="1736843at2759"/>
<protein>
    <submittedName>
        <fullName evidence="1">Uncharacterized protein</fullName>
    </submittedName>
</protein>
<evidence type="ECO:0000313" key="1">
    <source>
        <dbReference type="EMBL" id="CAA2964967.1"/>
    </source>
</evidence>
<name>A0A8S0QGM2_OLEEU</name>
<accession>A0A8S0QGM2</accession>
<keyword evidence="2" id="KW-1185">Reference proteome</keyword>
<dbReference type="EMBL" id="CACTIH010001832">
    <property type="protein sequence ID" value="CAA2964967.1"/>
    <property type="molecule type" value="Genomic_DNA"/>
</dbReference>
<comment type="caution">
    <text evidence="1">The sequence shown here is derived from an EMBL/GenBank/DDBJ whole genome shotgun (WGS) entry which is preliminary data.</text>
</comment>
<dbReference type="Gramene" id="OE9A101189T1">
    <property type="protein sequence ID" value="OE9A101189C1"/>
    <property type="gene ID" value="OE9A101189"/>
</dbReference>
<dbReference type="Proteomes" id="UP000594638">
    <property type="component" value="Unassembled WGS sequence"/>
</dbReference>
<dbReference type="AlphaFoldDB" id="A0A8S0QGM2"/>
<sequence>MRTEHKLLFELLQCTGIQYGLNNRGIIEASDWWWEQKLKENPKYEKFKDYDNKEIYHTYIKLFGASKDSTKYALTSTKLLQCGLDLSSNSNEEDGNDTKPITQRQWTLVTGLRRAD</sequence>
<evidence type="ECO:0000313" key="2">
    <source>
        <dbReference type="Proteomes" id="UP000594638"/>
    </source>
</evidence>
<organism evidence="1 2">
    <name type="scientific">Olea europaea subsp. europaea</name>
    <dbReference type="NCBI Taxonomy" id="158383"/>
    <lineage>
        <taxon>Eukaryota</taxon>
        <taxon>Viridiplantae</taxon>
        <taxon>Streptophyta</taxon>
        <taxon>Embryophyta</taxon>
        <taxon>Tracheophyta</taxon>
        <taxon>Spermatophyta</taxon>
        <taxon>Magnoliopsida</taxon>
        <taxon>eudicotyledons</taxon>
        <taxon>Gunneridae</taxon>
        <taxon>Pentapetalae</taxon>
        <taxon>asterids</taxon>
        <taxon>lamiids</taxon>
        <taxon>Lamiales</taxon>
        <taxon>Oleaceae</taxon>
        <taxon>Oleeae</taxon>
        <taxon>Olea</taxon>
    </lineage>
</organism>
<gene>
    <name evidence="1" type="ORF">OLEA9_A101189</name>
</gene>